<sequence length="70" mass="7669">MVDQVSDRDVWLAANALVKRHGDDAAIFAATRADEWLAQGDMEQYRLSKRILAAVDSLLATSVPPGTRLT</sequence>
<accession>A0A560H9Y3</accession>
<reference evidence="1 2" key="1">
    <citation type="submission" date="2019-06" db="EMBL/GenBank/DDBJ databases">
        <title>Genomic Encyclopedia of Type Strains, Phase IV (KMG-V): Genome sequencing to study the core and pangenomes of soil and plant-associated prokaryotes.</title>
        <authorList>
            <person name="Whitman W."/>
        </authorList>
    </citation>
    <scope>NUCLEOTIDE SEQUENCE [LARGE SCALE GENOMIC DNA]</scope>
    <source>
        <strain evidence="1 2">BR 11622</strain>
    </source>
</reference>
<proteinExistence type="predicted"/>
<evidence type="ECO:0000313" key="2">
    <source>
        <dbReference type="Proteomes" id="UP000315751"/>
    </source>
</evidence>
<organism evidence="1 2">
    <name type="scientific">Nitrospirillum amazonense</name>
    <dbReference type="NCBI Taxonomy" id="28077"/>
    <lineage>
        <taxon>Bacteria</taxon>
        <taxon>Pseudomonadati</taxon>
        <taxon>Pseudomonadota</taxon>
        <taxon>Alphaproteobacteria</taxon>
        <taxon>Rhodospirillales</taxon>
        <taxon>Azospirillaceae</taxon>
        <taxon>Nitrospirillum</taxon>
    </lineage>
</organism>
<protein>
    <submittedName>
        <fullName evidence="1">Uncharacterized protein</fullName>
    </submittedName>
</protein>
<comment type="caution">
    <text evidence="1">The sequence shown here is derived from an EMBL/GenBank/DDBJ whole genome shotgun (WGS) entry which is preliminary data.</text>
</comment>
<name>A0A560H9Y3_9PROT</name>
<dbReference type="OrthoDB" id="7363783at2"/>
<keyword evidence="2" id="KW-1185">Reference proteome</keyword>
<dbReference type="Proteomes" id="UP000315751">
    <property type="component" value="Unassembled WGS sequence"/>
</dbReference>
<evidence type="ECO:0000313" key="1">
    <source>
        <dbReference type="EMBL" id="TWB42599.1"/>
    </source>
</evidence>
<dbReference type="RefSeq" id="WP_145732348.1">
    <property type="nucleotide sequence ID" value="NZ_VITR01000006.1"/>
</dbReference>
<dbReference type="EMBL" id="VITR01000006">
    <property type="protein sequence ID" value="TWB42599.1"/>
    <property type="molecule type" value="Genomic_DNA"/>
</dbReference>
<dbReference type="AlphaFoldDB" id="A0A560H9Y3"/>
<gene>
    <name evidence="1" type="ORF">FBZ90_106199</name>
</gene>